<dbReference type="SMART" id="SM00387">
    <property type="entry name" value="HATPase_c"/>
    <property type="match status" value="1"/>
</dbReference>
<keyword evidence="3" id="KW-0597">Phosphoprotein</keyword>
<evidence type="ECO:0000259" key="8">
    <source>
        <dbReference type="PROSITE" id="PS50113"/>
    </source>
</evidence>
<dbReference type="Gene3D" id="3.30.565.10">
    <property type="entry name" value="Histidine kinase-like ATPase, C-terminal domain"/>
    <property type="match status" value="1"/>
</dbReference>
<sequence>MIQRNTTLANGEIIDAISRFLEAPPEGTPAEIIEAFDMAGTREFLPPKLFLETVEQAPVAISITDPTARILYVNSAFEQLTGYMRDDVIGQNESVLSSKSTPLSVYQDLWETIQNQRVWHGTLVNHRKSHEEYLAELVISPVLNPKGQIAYYLGMHRDITEMHQLEQRLKFQKELTEAALNAAPMVVAMVGSDRKVLMDNHAYKALLGDFRGVEPTTLFLNALEQQLGFDLSNVCQVGEGFGNIDVRLDPPGGASPRWFSCSGVRVAELDEAANNYFKRSNKARCCLLLIANEVTSSRRRINEARLNMIRANMAEQQMVQTMREAISGAIFKLQVPLNVIKAALAMPDSGGEKSSLRDVLRQALESGNEAMDSLHSSLPSPTMEQTYTVNINEIVHEVIKLTTEKLLASGVVVDWRPTAVLPSIMGRENVLRGLFKYLIDNAVEAVNEAGRPYREIRIETREENQELVVEVMDNGPGVQQSQRIKAFEPFFCGWTHTGEHAGMGLTMAQEVAIGHGGSVEIDPDFLGGCRVFVRLPVNGAEGDR</sequence>
<dbReference type="CDD" id="cd00130">
    <property type="entry name" value="PAS"/>
    <property type="match status" value="1"/>
</dbReference>
<dbReference type="EC" id="2.7.13.3" evidence="2"/>
<gene>
    <name evidence="9" type="ORF">BOW51_11325</name>
</gene>
<dbReference type="PROSITE" id="PS50109">
    <property type="entry name" value="HIS_KIN"/>
    <property type="match status" value="1"/>
</dbReference>
<dbReference type="AlphaFoldDB" id="A0A1T2KRC0"/>
<dbReference type="PANTHER" id="PTHR43304">
    <property type="entry name" value="PHYTOCHROME-LIKE PROTEIN CPH1"/>
    <property type="match status" value="1"/>
</dbReference>
<reference evidence="9 10" key="1">
    <citation type="submission" date="2016-11" db="EMBL/GenBank/DDBJ databases">
        <title>Mixed transmission modes and dynamic genome evolution in an obligate animal-bacterial symbiosis.</title>
        <authorList>
            <person name="Russell S.L."/>
            <person name="Corbett-Detig R.B."/>
            <person name="Cavanaugh C.M."/>
        </authorList>
    </citation>
    <scope>NUCLEOTIDE SEQUENCE [LARGE SCALE GENOMIC DNA]</scope>
    <source>
        <strain evidence="9">Se-Cadez</strain>
    </source>
</reference>
<evidence type="ECO:0000256" key="3">
    <source>
        <dbReference type="ARBA" id="ARBA00022553"/>
    </source>
</evidence>
<dbReference type="InterPro" id="IPR004358">
    <property type="entry name" value="Sig_transdc_His_kin-like_C"/>
</dbReference>
<dbReference type="InterPro" id="IPR003594">
    <property type="entry name" value="HATPase_dom"/>
</dbReference>
<evidence type="ECO:0000313" key="9">
    <source>
        <dbReference type="EMBL" id="OOZ35408.1"/>
    </source>
</evidence>
<organism evidence="9 10">
    <name type="scientific">Solemya velesiana gill symbiont</name>
    <dbReference type="NCBI Taxonomy" id="1918948"/>
    <lineage>
        <taxon>Bacteria</taxon>
        <taxon>Pseudomonadati</taxon>
        <taxon>Pseudomonadota</taxon>
        <taxon>Gammaproteobacteria</taxon>
        <taxon>sulfur-oxidizing symbionts</taxon>
    </lineage>
</organism>
<dbReference type="PANTHER" id="PTHR43304:SF1">
    <property type="entry name" value="PAC DOMAIN-CONTAINING PROTEIN"/>
    <property type="match status" value="1"/>
</dbReference>
<feature type="domain" description="PAS" evidence="7">
    <location>
        <begin position="46"/>
        <end position="92"/>
    </location>
</feature>
<dbReference type="SUPFAM" id="SSF55785">
    <property type="entry name" value="PYP-like sensor domain (PAS domain)"/>
    <property type="match status" value="2"/>
</dbReference>
<feature type="domain" description="PAC" evidence="8">
    <location>
        <begin position="117"/>
        <end position="171"/>
    </location>
</feature>
<evidence type="ECO:0000259" key="6">
    <source>
        <dbReference type="PROSITE" id="PS50109"/>
    </source>
</evidence>
<dbReference type="Pfam" id="PF02518">
    <property type="entry name" value="HATPase_c"/>
    <property type="match status" value="1"/>
</dbReference>
<dbReference type="SUPFAM" id="SSF55874">
    <property type="entry name" value="ATPase domain of HSP90 chaperone/DNA topoisomerase II/histidine kinase"/>
    <property type="match status" value="1"/>
</dbReference>
<dbReference type="GO" id="GO:0006355">
    <property type="term" value="P:regulation of DNA-templated transcription"/>
    <property type="evidence" value="ECO:0007669"/>
    <property type="project" value="InterPro"/>
</dbReference>
<evidence type="ECO:0000256" key="2">
    <source>
        <dbReference type="ARBA" id="ARBA00012438"/>
    </source>
</evidence>
<dbReference type="SMART" id="SM00086">
    <property type="entry name" value="PAC"/>
    <property type="match status" value="1"/>
</dbReference>
<dbReference type="PRINTS" id="PR00344">
    <property type="entry name" value="BCTRLSENSOR"/>
</dbReference>
<dbReference type="GO" id="GO:0004673">
    <property type="term" value="F:protein histidine kinase activity"/>
    <property type="evidence" value="ECO:0007669"/>
    <property type="project" value="UniProtKB-EC"/>
</dbReference>
<dbReference type="InterPro" id="IPR036890">
    <property type="entry name" value="HATPase_C_sf"/>
</dbReference>
<dbReference type="InterPro" id="IPR005467">
    <property type="entry name" value="His_kinase_dom"/>
</dbReference>
<dbReference type="Pfam" id="PF00989">
    <property type="entry name" value="PAS"/>
    <property type="match status" value="1"/>
</dbReference>
<dbReference type="GO" id="GO:0007165">
    <property type="term" value="P:signal transduction"/>
    <property type="evidence" value="ECO:0007669"/>
    <property type="project" value="InterPro"/>
</dbReference>
<proteinExistence type="predicted"/>
<evidence type="ECO:0000256" key="5">
    <source>
        <dbReference type="ARBA" id="ARBA00022777"/>
    </source>
</evidence>
<dbReference type="NCBIfam" id="TIGR02938">
    <property type="entry name" value="nifL_nitrog"/>
    <property type="match status" value="1"/>
</dbReference>
<dbReference type="Proteomes" id="UP000190896">
    <property type="component" value="Unassembled WGS sequence"/>
</dbReference>
<protein>
    <recommendedName>
        <fullName evidence="2">histidine kinase</fullName>
        <ecNumber evidence="2">2.7.13.3</ecNumber>
    </recommendedName>
</protein>
<dbReference type="OrthoDB" id="7991996at2"/>
<dbReference type="InterPro" id="IPR035965">
    <property type="entry name" value="PAS-like_dom_sf"/>
</dbReference>
<keyword evidence="5" id="KW-0418">Kinase</keyword>
<evidence type="ECO:0000259" key="7">
    <source>
        <dbReference type="PROSITE" id="PS50112"/>
    </source>
</evidence>
<dbReference type="SMART" id="SM00091">
    <property type="entry name" value="PAS"/>
    <property type="match status" value="1"/>
</dbReference>
<feature type="domain" description="Histidine kinase" evidence="6">
    <location>
        <begin position="328"/>
        <end position="539"/>
    </location>
</feature>
<keyword evidence="4" id="KW-0808">Transferase</keyword>
<dbReference type="RefSeq" id="WP_078488115.1">
    <property type="nucleotide sequence ID" value="NZ_MPRJ01000092.1"/>
</dbReference>
<dbReference type="InterPro" id="IPR014285">
    <property type="entry name" value="N_fixation_neg-reg_NifL"/>
</dbReference>
<evidence type="ECO:0000256" key="4">
    <source>
        <dbReference type="ARBA" id="ARBA00022679"/>
    </source>
</evidence>
<accession>A0A1T2KRC0</accession>
<dbReference type="InterPro" id="IPR000014">
    <property type="entry name" value="PAS"/>
</dbReference>
<dbReference type="EMBL" id="MPRJ01000092">
    <property type="protein sequence ID" value="OOZ35408.1"/>
    <property type="molecule type" value="Genomic_DNA"/>
</dbReference>
<comment type="catalytic activity">
    <reaction evidence="1">
        <text>ATP + protein L-histidine = ADP + protein N-phospho-L-histidine.</text>
        <dbReference type="EC" id="2.7.13.3"/>
    </reaction>
</comment>
<evidence type="ECO:0000313" key="10">
    <source>
        <dbReference type="Proteomes" id="UP000190896"/>
    </source>
</evidence>
<dbReference type="InterPro" id="IPR013767">
    <property type="entry name" value="PAS_fold"/>
</dbReference>
<dbReference type="Gene3D" id="3.30.450.20">
    <property type="entry name" value="PAS domain"/>
    <property type="match status" value="2"/>
</dbReference>
<dbReference type="PROSITE" id="PS50113">
    <property type="entry name" value="PAC"/>
    <property type="match status" value="1"/>
</dbReference>
<dbReference type="PROSITE" id="PS50112">
    <property type="entry name" value="PAS"/>
    <property type="match status" value="1"/>
</dbReference>
<dbReference type="GO" id="GO:0009399">
    <property type="term" value="P:nitrogen fixation"/>
    <property type="evidence" value="ECO:0007669"/>
    <property type="project" value="InterPro"/>
</dbReference>
<dbReference type="InterPro" id="IPR000700">
    <property type="entry name" value="PAS-assoc_C"/>
</dbReference>
<evidence type="ECO:0000256" key="1">
    <source>
        <dbReference type="ARBA" id="ARBA00000085"/>
    </source>
</evidence>
<dbReference type="InterPro" id="IPR001610">
    <property type="entry name" value="PAC"/>
</dbReference>
<dbReference type="NCBIfam" id="TIGR00229">
    <property type="entry name" value="sensory_box"/>
    <property type="match status" value="1"/>
</dbReference>
<name>A0A1T2KRC0_9GAMM</name>
<comment type="caution">
    <text evidence="9">The sequence shown here is derived from an EMBL/GenBank/DDBJ whole genome shotgun (WGS) entry which is preliminary data.</text>
</comment>
<keyword evidence="10" id="KW-1185">Reference proteome</keyword>
<dbReference type="InterPro" id="IPR052162">
    <property type="entry name" value="Sensor_kinase/Photoreceptor"/>
</dbReference>